<keyword evidence="7" id="KW-1185">Reference proteome</keyword>
<dbReference type="FunFam" id="3.40.30.10:FF:000016">
    <property type="entry name" value="Glutathione S-transferase F2"/>
    <property type="match status" value="1"/>
</dbReference>
<dbReference type="InterPro" id="IPR010987">
    <property type="entry name" value="Glutathione-S-Trfase_C-like"/>
</dbReference>
<evidence type="ECO:0000256" key="1">
    <source>
        <dbReference type="ARBA" id="ARBA00007409"/>
    </source>
</evidence>
<dbReference type="GO" id="GO:0004364">
    <property type="term" value="F:glutathione transferase activity"/>
    <property type="evidence" value="ECO:0007669"/>
    <property type="project" value="UniProtKB-EC"/>
</dbReference>
<dbReference type="OrthoDB" id="249703at2759"/>
<organism evidence="6 7">
    <name type="scientific">Colletotrichum fructicola (strain Nara gc5)</name>
    <name type="common">Anthracnose fungus</name>
    <name type="synonym">Colletotrichum gloeosporioides (strain Nara gc5)</name>
    <dbReference type="NCBI Taxonomy" id="1213859"/>
    <lineage>
        <taxon>Eukaryota</taxon>
        <taxon>Fungi</taxon>
        <taxon>Dikarya</taxon>
        <taxon>Ascomycota</taxon>
        <taxon>Pezizomycotina</taxon>
        <taxon>Sordariomycetes</taxon>
        <taxon>Hypocreomycetidae</taxon>
        <taxon>Glomerellales</taxon>
        <taxon>Glomerellaceae</taxon>
        <taxon>Colletotrichum</taxon>
        <taxon>Colletotrichum gloeosporioides species complex</taxon>
    </lineage>
</organism>
<sequence>MALELWGSPTSGCTHRVMITLNELGIDYDLSQITLQKGEQKNPDYIKKYHPFGRIPVIQDGDLQLFESRAICRYIVAKFGASSSLDVITSGDPIMIGKFEKALSIDYSYFDPSVRTLCNEKLWKNPAEAANPLEVQKATAMFKTALDYYEDLLGSNSYLVGDSFSLADIYVFTWIPYVKFLGLYDEVAARPKFEGLWKRVSIRPSWQKVLKDMPQ</sequence>
<dbReference type="InterPro" id="IPR040079">
    <property type="entry name" value="Glutathione_S-Trfase"/>
</dbReference>
<comment type="similarity">
    <text evidence="1">Belongs to the GST superfamily.</text>
</comment>
<dbReference type="Gene3D" id="1.20.1050.10">
    <property type="match status" value="1"/>
</dbReference>
<dbReference type="GO" id="GO:0006749">
    <property type="term" value="P:glutathione metabolic process"/>
    <property type="evidence" value="ECO:0007669"/>
    <property type="project" value="TreeGrafter"/>
</dbReference>
<feature type="domain" description="GST N-terminal" evidence="4">
    <location>
        <begin position="1"/>
        <end position="83"/>
    </location>
</feature>
<reference evidence="6 7" key="1">
    <citation type="submission" date="2012-08" db="EMBL/GenBank/DDBJ databases">
        <authorList>
            <person name="Gan P.H.P."/>
            <person name="Ikeda K."/>
            <person name="Irieda H."/>
            <person name="Narusaka M."/>
            <person name="O'Connell R.J."/>
            <person name="Narusaka Y."/>
            <person name="Takano Y."/>
            <person name="Kubo Y."/>
            <person name="Shirasu K."/>
        </authorList>
    </citation>
    <scope>NUCLEOTIDE SEQUENCE [LARGE SCALE GENOMIC DNA]</scope>
    <source>
        <strain evidence="6 7">Nara gc5</strain>
    </source>
</reference>
<dbReference type="PROSITE" id="PS50404">
    <property type="entry name" value="GST_NTER"/>
    <property type="match status" value="1"/>
</dbReference>
<dbReference type="InterPro" id="IPR036249">
    <property type="entry name" value="Thioredoxin-like_sf"/>
</dbReference>
<dbReference type="InParanoid" id="A0A7J6J7V5"/>
<dbReference type="SFLD" id="SFLDS00019">
    <property type="entry name" value="Glutathione_Transferase_(cytos"/>
    <property type="match status" value="1"/>
</dbReference>
<name>A0A7J6J7V5_COLFN</name>
<comment type="caution">
    <text evidence="6">The sequence shown here is derived from an EMBL/GenBank/DDBJ whole genome shotgun (WGS) entry which is preliminary data.</text>
</comment>
<dbReference type="Gene3D" id="3.40.30.10">
    <property type="entry name" value="Glutaredoxin"/>
    <property type="match status" value="1"/>
</dbReference>
<evidence type="ECO:0000259" key="5">
    <source>
        <dbReference type="PROSITE" id="PS50405"/>
    </source>
</evidence>
<dbReference type="PANTHER" id="PTHR43900:SF3">
    <property type="entry name" value="GLUTATHIONE S-TRANSFERASE RHO"/>
    <property type="match status" value="1"/>
</dbReference>
<feature type="domain" description="GST C-terminal" evidence="5">
    <location>
        <begin position="92"/>
        <end position="215"/>
    </location>
</feature>
<dbReference type="InterPro" id="IPR004045">
    <property type="entry name" value="Glutathione_S-Trfase_N"/>
</dbReference>
<dbReference type="GeneID" id="43611269"/>
<keyword evidence="3 6" id="KW-0808">Transferase</keyword>
<gene>
    <name evidence="6" type="primary">GSTF1-1</name>
    <name evidence="6" type="ORF">CGGC5_v008417</name>
</gene>
<dbReference type="PROSITE" id="PS50405">
    <property type="entry name" value="GST_CTER"/>
    <property type="match status" value="1"/>
</dbReference>
<evidence type="ECO:0000259" key="4">
    <source>
        <dbReference type="PROSITE" id="PS50404"/>
    </source>
</evidence>
<dbReference type="Pfam" id="PF02798">
    <property type="entry name" value="GST_N"/>
    <property type="match status" value="1"/>
</dbReference>
<dbReference type="GO" id="GO:0043295">
    <property type="term" value="F:glutathione binding"/>
    <property type="evidence" value="ECO:0007669"/>
    <property type="project" value="TreeGrafter"/>
</dbReference>
<evidence type="ECO:0000313" key="6">
    <source>
        <dbReference type="EMBL" id="KAF4485223.1"/>
    </source>
</evidence>
<dbReference type="SUPFAM" id="SSF47616">
    <property type="entry name" value="GST C-terminal domain-like"/>
    <property type="match status" value="1"/>
</dbReference>
<dbReference type="PANTHER" id="PTHR43900">
    <property type="entry name" value="GLUTATHIONE S-TRANSFERASE RHO"/>
    <property type="match status" value="1"/>
</dbReference>
<dbReference type="EMBL" id="ANPB02000004">
    <property type="protein sequence ID" value="KAF4485223.1"/>
    <property type="molecule type" value="Genomic_DNA"/>
</dbReference>
<reference evidence="6 7" key="2">
    <citation type="submission" date="2020-04" db="EMBL/GenBank/DDBJ databases">
        <title>Genome sequencing and assembly of multiple isolates from the Colletotrichum gloeosporioides species complex.</title>
        <authorList>
            <person name="Gan P."/>
            <person name="Shirasu K."/>
        </authorList>
    </citation>
    <scope>NUCLEOTIDE SEQUENCE [LARGE SCALE GENOMIC DNA]</scope>
    <source>
        <strain evidence="6 7">Nara gc5</strain>
    </source>
</reference>
<dbReference type="SUPFAM" id="SSF52833">
    <property type="entry name" value="Thioredoxin-like"/>
    <property type="match status" value="1"/>
</dbReference>
<dbReference type="Pfam" id="PF13410">
    <property type="entry name" value="GST_C_2"/>
    <property type="match status" value="1"/>
</dbReference>
<dbReference type="InterPro" id="IPR036282">
    <property type="entry name" value="Glutathione-S-Trfase_C_sf"/>
</dbReference>
<proteinExistence type="inferred from homology"/>
<dbReference type="AlphaFoldDB" id="A0A7J6J7V5"/>
<dbReference type="EC" id="2.5.1.18" evidence="2"/>
<dbReference type="Proteomes" id="UP000011096">
    <property type="component" value="Unassembled WGS sequence"/>
</dbReference>
<evidence type="ECO:0000256" key="3">
    <source>
        <dbReference type="ARBA" id="ARBA00022679"/>
    </source>
</evidence>
<evidence type="ECO:0000256" key="2">
    <source>
        <dbReference type="ARBA" id="ARBA00012452"/>
    </source>
</evidence>
<evidence type="ECO:0000313" key="7">
    <source>
        <dbReference type="Proteomes" id="UP000011096"/>
    </source>
</evidence>
<protein>
    <recommendedName>
        <fullName evidence="2">glutathione transferase</fullName>
        <ecNumber evidence="2">2.5.1.18</ecNumber>
    </recommendedName>
</protein>
<dbReference type="GO" id="GO:0005737">
    <property type="term" value="C:cytoplasm"/>
    <property type="evidence" value="ECO:0007669"/>
    <property type="project" value="TreeGrafter"/>
</dbReference>
<accession>A0A7J6J7V5</accession>
<dbReference type="RefSeq" id="XP_031891908.2">
    <property type="nucleotide sequence ID" value="XM_032027139.2"/>
</dbReference>
<dbReference type="SFLD" id="SFLDG00358">
    <property type="entry name" value="Main_(cytGST)"/>
    <property type="match status" value="1"/>
</dbReference>